<accession>A0ABT7GPL1</accession>
<evidence type="ECO:0000313" key="1">
    <source>
        <dbReference type="EMBL" id="MDK9495254.1"/>
    </source>
</evidence>
<dbReference type="InterPro" id="IPR014747">
    <property type="entry name" value="Bac_photo_RC_H_C"/>
</dbReference>
<organism evidence="1 2">
    <name type="scientific">Streptomyces katrae</name>
    <dbReference type="NCBI Taxonomy" id="68223"/>
    <lineage>
        <taxon>Bacteria</taxon>
        <taxon>Bacillati</taxon>
        <taxon>Actinomycetota</taxon>
        <taxon>Actinomycetes</taxon>
        <taxon>Kitasatosporales</taxon>
        <taxon>Streptomycetaceae</taxon>
        <taxon>Streptomyces</taxon>
    </lineage>
</organism>
<dbReference type="SUPFAM" id="SSF50346">
    <property type="entry name" value="PRC-barrel domain"/>
    <property type="match status" value="1"/>
</dbReference>
<proteinExistence type="predicted"/>
<gene>
    <name evidence="1" type="ORF">QEZ40_005386</name>
</gene>
<evidence type="ECO:0000313" key="2">
    <source>
        <dbReference type="Proteomes" id="UP001223390"/>
    </source>
</evidence>
<reference evidence="1 2" key="1">
    <citation type="submission" date="2023-05" db="EMBL/GenBank/DDBJ databases">
        <title>Sequencing and Assembly of Streptomyces sp. NP73.</title>
        <authorList>
            <person name="Konwar A.N."/>
            <person name="Saikia K."/>
            <person name="Thakur D."/>
        </authorList>
    </citation>
    <scope>NUCLEOTIDE SEQUENCE [LARGE SCALE GENOMIC DNA]</scope>
    <source>
        <strain evidence="1 2">NP73</strain>
    </source>
</reference>
<dbReference type="InterPro" id="IPR011033">
    <property type="entry name" value="PRC_barrel-like_sf"/>
</dbReference>
<comment type="caution">
    <text evidence="1">The sequence shown here is derived from an EMBL/GenBank/DDBJ whole genome shotgun (WGS) entry which is preliminary data.</text>
</comment>
<name>A0ABT7GPL1_9ACTN</name>
<dbReference type="RefSeq" id="WP_285340924.1">
    <property type="nucleotide sequence ID" value="NZ_JASITI010000005.1"/>
</dbReference>
<keyword evidence="2" id="KW-1185">Reference proteome</keyword>
<sequence>MGTGIWDYGHRAGYAPGTDLVGYKVEAADGSIGKVDRHTDDVARSYLVVDTGPWIFGRKVVIPAGLVTRVDTEHETVHLTCTRDQVKDSPDYETNGRHEDEPAFVRLTETHYSNPHM</sequence>
<dbReference type="Proteomes" id="UP001223390">
    <property type="component" value="Unassembled WGS sequence"/>
</dbReference>
<dbReference type="Gene3D" id="3.90.50.10">
    <property type="entry name" value="Photosynthetic Reaction Center, subunit H, domain 2"/>
    <property type="match status" value="1"/>
</dbReference>
<dbReference type="EMBL" id="JASITI010000005">
    <property type="protein sequence ID" value="MDK9495254.1"/>
    <property type="molecule type" value="Genomic_DNA"/>
</dbReference>
<protein>
    <submittedName>
        <fullName evidence="1">PRC-barrel domain-containing protein</fullName>
    </submittedName>
</protein>